<dbReference type="InterPro" id="IPR045682">
    <property type="entry name" value="DUF6193"/>
</dbReference>
<organism evidence="1 2">
    <name type="scientific">Streptomyces doebereineriae</name>
    <dbReference type="NCBI Taxonomy" id="3075528"/>
    <lineage>
        <taxon>Bacteria</taxon>
        <taxon>Bacillati</taxon>
        <taxon>Actinomycetota</taxon>
        <taxon>Actinomycetes</taxon>
        <taxon>Kitasatosporales</taxon>
        <taxon>Streptomycetaceae</taxon>
        <taxon>Streptomyces</taxon>
    </lineage>
</organism>
<dbReference type="EMBL" id="JAVREZ010000015">
    <property type="protein sequence ID" value="MDT0485419.1"/>
    <property type="molecule type" value="Genomic_DNA"/>
</dbReference>
<sequence>MDAPHPTGPPPAIQPDPLLYPEVAAANGNWVAALRHAAADMHVDLGTVSSPESPTDSWRLVVASVDASRGSVVVTLGQQERVFGIRIWWTGVGEAAYGRTAELQTVVNIAHAWQAGASVRELGDRWPFLEIDELTLAHERGEAVAFKWQLVRNTPDRLIDHDIVEAAYANPRLRSLFPLISHGSLQFSRCTHSPWSYDVPSLFPQLGGGWRARRAHKGRDIPDRYAQTPEEAVAFVVEGLPDGCGPAVEGSADLLLE</sequence>
<evidence type="ECO:0000313" key="2">
    <source>
        <dbReference type="Proteomes" id="UP001183824"/>
    </source>
</evidence>
<accession>A0ABU2VIL2</accession>
<evidence type="ECO:0000313" key="1">
    <source>
        <dbReference type="EMBL" id="MDT0485419.1"/>
    </source>
</evidence>
<dbReference type="Proteomes" id="UP001183824">
    <property type="component" value="Unassembled WGS sequence"/>
</dbReference>
<protein>
    <submittedName>
        <fullName evidence="1">DUF6193 family natural product biosynthesis protein</fullName>
    </submittedName>
</protein>
<dbReference type="Pfam" id="PF19692">
    <property type="entry name" value="DUF6193"/>
    <property type="match status" value="1"/>
</dbReference>
<proteinExistence type="predicted"/>
<gene>
    <name evidence="1" type="ORF">RNB18_35550</name>
</gene>
<dbReference type="RefSeq" id="WP_311718193.1">
    <property type="nucleotide sequence ID" value="NZ_JAVREZ010000015.1"/>
</dbReference>
<comment type="caution">
    <text evidence="1">The sequence shown here is derived from an EMBL/GenBank/DDBJ whole genome shotgun (WGS) entry which is preliminary data.</text>
</comment>
<name>A0ABU2VIL2_9ACTN</name>
<reference evidence="2" key="1">
    <citation type="submission" date="2023-07" db="EMBL/GenBank/DDBJ databases">
        <title>30 novel species of actinomycetes from the DSMZ collection.</title>
        <authorList>
            <person name="Nouioui I."/>
        </authorList>
    </citation>
    <scope>NUCLEOTIDE SEQUENCE [LARGE SCALE GENOMIC DNA]</scope>
    <source>
        <strain evidence="2">DSM 41640</strain>
    </source>
</reference>
<keyword evidence="2" id="KW-1185">Reference proteome</keyword>